<reference evidence="1" key="1">
    <citation type="submission" date="2014-11" db="EMBL/GenBank/DDBJ databases">
        <authorList>
            <person name="Amaro Gonzalez C."/>
        </authorList>
    </citation>
    <scope>NUCLEOTIDE SEQUENCE</scope>
</reference>
<name>A0A0E9RND7_ANGAN</name>
<proteinExistence type="predicted"/>
<accession>A0A0E9RND7</accession>
<organism evidence="1">
    <name type="scientific">Anguilla anguilla</name>
    <name type="common">European freshwater eel</name>
    <name type="synonym">Muraena anguilla</name>
    <dbReference type="NCBI Taxonomy" id="7936"/>
    <lineage>
        <taxon>Eukaryota</taxon>
        <taxon>Metazoa</taxon>
        <taxon>Chordata</taxon>
        <taxon>Craniata</taxon>
        <taxon>Vertebrata</taxon>
        <taxon>Euteleostomi</taxon>
        <taxon>Actinopterygii</taxon>
        <taxon>Neopterygii</taxon>
        <taxon>Teleostei</taxon>
        <taxon>Anguilliformes</taxon>
        <taxon>Anguillidae</taxon>
        <taxon>Anguilla</taxon>
    </lineage>
</organism>
<evidence type="ECO:0000313" key="1">
    <source>
        <dbReference type="EMBL" id="JAH29863.1"/>
    </source>
</evidence>
<dbReference type="AlphaFoldDB" id="A0A0E9RND7"/>
<dbReference type="EMBL" id="GBXM01078714">
    <property type="protein sequence ID" value="JAH29863.1"/>
    <property type="molecule type" value="Transcribed_RNA"/>
</dbReference>
<sequence length="32" mass="3415">MGVAQSSPPSRSLSLALMAKDFCCVNTKNRSD</sequence>
<protein>
    <submittedName>
        <fullName evidence="1">Uncharacterized protein</fullName>
    </submittedName>
</protein>
<reference evidence="1" key="2">
    <citation type="journal article" date="2015" name="Fish Shellfish Immunol.">
        <title>Early steps in the European eel (Anguilla anguilla)-Vibrio vulnificus interaction in the gills: Role of the RtxA13 toxin.</title>
        <authorList>
            <person name="Callol A."/>
            <person name="Pajuelo D."/>
            <person name="Ebbesson L."/>
            <person name="Teles M."/>
            <person name="MacKenzie S."/>
            <person name="Amaro C."/>
        </authorList>
    </citation>
    <scope>NUCLEOTIDE SEQUENCE</scope>
</reference>